<organism evidence="1 2">
    <name type="scientific">Ammonifex thiophilus</name>
    <dbReference type="NCBI Taxonomy" id="444093"/>
    <lineage>
        <taxon>Bacteria</taxon>
        <taxon>Bacillati</taxon>
        <taxon>Bacillota</taxon>
        <taxon>Clostridia</taxon>
        <taxon>Thermoanaerobacterales</taxon>
        <taxon>Thermoanaerobacteraceae</taxon>
        <taxon>Ammonifex</taxon>
    </lineage>
</organism>
<evidence type="ECO:0000313" key="1">
    <source>
        <dbReference type="EMBL" id="RDV83889.1"/>
    </source>
</evidence>
<dbReference type="AlphaFoldDB" id="A0A3D8P445"/>
<dbReference type="Proteomes" id="UP000256329">
    <property type="component" value="Unassembled WGS sequence"/>
</dbReference>
<proteinExistence type="predicted"/>
<sequence>MARTGERERLEDLYGRNIGLEELKLLLREEFSHVPSGEEAEQLAWFDCFQVSPGFVFGLKRTGNRKVWYYCAVYRIFHDGRRIGYILPDAREGKLESGQGLVKMAREYYEPALHSVHFALELEFFFREKYGWQG</sequence>
<dbReference type="EMBL" id="QSLN01000003">
    <property type="protein sequence ID" value="RDV83889.1"/>
    <property type="molecule type" value="Genomic_DNA"/>
</dbReference>
<reference evidence="1 2" key="1">
    <citation type="submission" date="2018-08" db="EMBL/GenBank/DDBJ databases">
        <title>Form III RuBisCO-mediated autotrophy in Thermodesulfobium bacteria.</title>
        <authorList>
            <person name="Toshchakov S.V."/>
            <person name="Kublanov I.V."/>
            <person name="Frolov E."/>
            <person name="Bonch-Osmolovskaya E.A."/>
            <person name="Tourova T.P."/>
            <person name="Chernych N.A."/>
            <person name="Lebedinsky A.V."/>
        </authorList>
    </citation>
    <scope>NUCLEOTIDE SEQUENCE [LARGE SCALE GENOMIC DNA]</scope>
    <source>
        <strain evidence="1 2">SR</strain>
    </source>
</reference>
<accession>A0A3D8P445</accession>
<comment type="caution">
    <text evidence="1">The sequence shown here is derived from an EMBL/GenBank/DDBJ whole genome shotgun (WGS) entry which is preliminary data.</text>
</comment>
<name>A0A3D8P445_9THEO</name>
<keyword evidence="2" id="KW-1185">Reference proteome</keyword>
<evidence type="ECO:0000313" key="2">
    <source>
        <dbReference type="Proteomes" id="UP000256329"/>
    </source>
</evidence>
<protein>
    <submittedName>
        <fullName evidence="1">Uncharacterized protein</fullName>
    </submittedName>
</protein>
<dbReference type="RefSeq" id="WP_115792109.1">
    <property type="nucleotide sequence ID" value="NZ_QSLN01000003.1"/>
</dbReference>
<gene>
    <name evidence="1" type="ORF">DXX99_03380</name>
</gene>